<dbReference type="AlphaFoldDB" id="A0A3B4ANW8"/>
<evidence type="ECO:0000256" key="1">
    <source>
        <dbReference type="SAM" id="MobiDB-lite"/>
    </source>
</evidence>
<evidence type="ECO:0000313" key="3">
    <source>
        <dbReference type="Proteomes" id="UP000261520"/>
    </source>
</evidence>
<reference evidence="2" key="2">
    <citation type="submission" date="2025-09" db="UniProtKB">
        <authorList>
            <consortium name="Ensembl"/>
        </authorList>
    </citation>
    <scope>IDENTIFICATION</scope>
</reference>
<accession>A0A3B4ANW8</accession>
<name>A0A3B4ANW8_9GOBI</name>
<dbReference type="Ensembl" id="ENSPMGT00000020064.1">
    <property type="protein sequence ID" value="ENSPMGP00000018818.1"/>
    <property type="gene ID" value="ENSPMGG00000015329.1"/>
</dbReference>
<feature type="compositionally biased region" description="Acidic residues" evidence="1">
    <location>
        <begin position="377"/>
        <end position="391"/>
    </location>
</feature>
<dbReference type="STRING" id="409849.ENSPMGP00000018818"/>
<feature type="region of interest" description="Disordered" evidence="1">
    <location>
        <begin position="339"/>
        <end position="391"/>
    </location>
</feature>
<sequence length="391" mass="44851">SIHLSIYLSLELENEYKLTQSIIKDHMISHYKKVYSAKGKTEAAQSRFPVGRKIGLLCWIPFDRGPSLSSGSSLSSTPRPSTSFHPRSTVYPTYSKEHHHPRPSSEHRHRTTLHNSLTSAIDQPFSYRTFQDPVQKTYSGDLLEKHAQRFTEDKPFTPKTLKTDQSSYLSKYRYYRSPQRTTQDSHSSSLNQKLHKREEELRCLEFITAVTDDILSRGFISDSVVDRVINRHIDMNQYHLNEGKMRHLLEVLRKDLKQPCNSPINTLNFERQEEDHLPNSFLQNINYEETKEDTDQLHYLSDIKTSDSIDYPSPICASTLLSESEKTFVVDQIDLNEDKGAISPHMTNDTPVKEHPDVGDLGTALESLNVSDHSHCDEEEPANAAVSDDEF</sequence>
<feature type="compositionally biased region" description="Low complexity" evidence="1">
    <location>
        <begin position="68"/>
        <end position="83"/>
    </location>
</feature>
<evidence type="ECO:0000313" key="2">
    <source>
        <dbReference type="Ensembl" id="ENSPMGP00000018818.1"/>
    </source>
</evidence>
<dbReference type="PANTHER" id="PTHR14917:SF4">
    <property type="entry name" value="SPERMATOGENESIS-ASSOCIATED 7"/>
    <property type="match status" value="1"/>
</dbReference>
<reference evidence="2" key="1">
    <citation type="submission" date="2025-08" db="UniProtKB">
        <authorList>
            <consortium name="Ensembl"/>
        </authorList>
    </citation>
    <scope>IDENTIFICATION</scope>
</reference>
<feature type="region of interest" description="Disordered" evidence="1">
    <location>
        <begin position="68"/>
        <end position="112"/>
    </location>
</feature>
<dbReference type="GO" id="GO:0005930">
    <property type="term" value="C:axoneme"/>
    <property type="evidence" value="ECO:0007669"/>
    <property type="project" value="TreeGrafter"/>
</dbReference>
<keyword evidence="3" id="KW-1185">Reference proteome</keyword>
<feature type="compositionally biased region" description="Basic residues" evidence="1">
    <location>
        <begin position="97"/>
        <end position="112"/>
    </location>
</feature>
<proteinExistence type="predicted"/>
<dbReference type="GO" id="GO:0036064">
    <property type="term" value="C:ciliary basal body"/>
    <property type="evidence" value="ECO:0007669"/>
    <property type="project" value="TreeGrafter"/>
</dbReference>
<dbReference type="PANTHER" id="PTHR14917">
    <property type="entry name" value="SPERMATOGENESIS-ASSOCIATED PROTEIN 7"/>
    <property type="match status" value="1"/>
</dbReference>
<evidence type="ECO:0008006" key="4">
    <source>
        <dbReference type="Google" id="ProtNLM"/>
    </source>
</evidence>
<dbReference type="InterPro" id="IPR029357">
    <property type="entry name" value="SPATA7"/>
</dbReference>
<dbReference type="GO" id="GO:0000226">
    <property type="term" value="P:microtubule cytoskeleton organization"/>
    <property type="evidence" value="ECO:0007669"/>
    <property type="project" value="TreeGrafter"/>
</dbReference>
<protein>
    <recommendedName>
        <fullName evidence="4">Spermatogenesis associated 7</fullName>
    </recommendedName>
</protein>
<organism evidence="2 3">
    <name type="scientific">Periophthalmus magnuspinnatus</name>
    <dbReference type="NCBI Taxonomy" id="409849"/>
    <lineage>
        <taxon>Eukaryota</taxon>
        <taxon>Metazoa</taxon>
        <taxon>Chordata</taxon>
        <taxon>Craniata</taxon>
        <taxon>Vertebrata</taxon>
        <taxon>Euteleostomi</taxon>
        <taxon>Actinopterygii</taxon>
        <taxon>Neopterygii</taxon>
        <taxon>Teleostei</taxon>
        <taxon>Neoteleostei</taxon>
        <taxon>Acanthomorphata</taxon>
        <taxon>Gobiaria</taxon>
        <taxon>Gobiiformes</taxon>
        <taxon>Gobioidei</taxon>
        <taxon>Gobiidae</taxon>
        <taxon>Oxudercinae</taxon>
        <taxon>Periophthalmus</taxon>
    </lineage>
</organism>
<dbReference type="Proteomes" id="UP000261520">
    <property type="component" value="Unplaced"/>
</dbReference>
<dbReference type="Pfam" id="PF15244">
    <property type="entry name" value="HSD3"/>
    <property type="match status" value="1"/>
</dbReference>